<reference evidence="1 2" key="1">
    <citation type="journal article" date="2013" name="Genome Announc.">
        <title>Draft Genome Sequence of an Alphaproteobacterium, Caenispirillum salinarum AK4(T), Isolated from a Solar Saltern.</title>
        <authorList>
            <person name="Khatri I."/>
            <person name="Singh A."/>
            <person name="Korpole S."/>
            <person name="Pinnaka A.K."/>
            <person name="Subramanian S."/>
        </authorList>
    </citation>
    <scope>NUCLEOTIDE SEQUENCE [LARGE SCALE GENOMIC DNA]</scope>
    <source>
        <strain evidence="1 2">AK4</strain>
    </source>
</reference>
<dbReference type="AlphaFoldDB" id="K9H6D4"/>
<dbReference type="PANTHER" id="PTHR35519:SF2">
    <property type="entry name" value="PH DOMAIN PROTEIN"/>
    <property type="match status" value="1"/>
</dbReference>
<dbReference type="Pfam" id="PF13430">
    <property type="entry name" value="DUF4112"/>
    <property type="match status" value="1"/>
</dbReference>
<keyword evidence="2" id="KW-1185">Reference proteome</keyword>
<dbReference type="PANTHER" id="PTHR35519">
    <property type="entry name" value="MEMBRANE PROTEINS"/>
    <property type="match status" value="1"/>
</dbReference>
<proteinExistence type="predicted"/>
<comment type="caution">
    <text evidence="1">The sequence shown here is derived from an EMBL/GenBank/DDBJ whole genome shotgun (WGS) entry which is preliminary data.</text>
</comment>
<evidence type="ECO:0000313" key="2">
    <source>
        <dbReference type="Proteomes" id="UP000009881"/>
    </source>
</evidence>
<name>K9H6D4_9PROT</name>
<protein>
    <recommendedName>
        <fullName evidence="3">DUF4112 domain-containing protein</fullName>
    </recommendedName>
</protein>
<dbReference type="eggNOG" id="ENOG5032RYR">
    <property type="taxonomic scope" value="Bacteria"/>
</dbReference>
<dbReference type="STRING" id="1238182.C882_2693"/>
<gene>
    <name evidence="1" type="ORF">C882_2693</name>
</gene>
<dbReference type="OrthoDB" id="513552at2"/>
<dbReference type="RefSeq" id="WP_009539102.1">
    <property type="nucleotide sequence ID" value="NZ_ANHY01000003.1"/>
</dbReference>
<dbReference type="EMBL" id="ANHY01000003">
    <property type="protein sequence ID" value="EKV32614.1"/>
    <property type="molecule type" value="Genomic_DNA"/>
</dbReference>
<evidence type="ECO:0008006" key="3">
    <source>
        <dbReference type="Google" id="ProtNLM"/>
    </source>
</evidence>
<evidence type="ECO:0000313" key="1">
    <source>
        <dbReference type="EMBL" id="EKV32614.1"/>
    </source>
</evidence>
<dbReference type="Proteomes" id="UP000009881">
    <property type="component" value="Unassembled WGS sequence"/>
</dbReference>
<accession>K9H6D4</accession>
<organism evidence="1 2">
    <name type="scientific">Caenispirillum salinarum AK4</name>
    <dbReference type="NCBI Taxonomy" id="1238182"/>
    <lineage>
        <taxon>Bacteria</taxon>
        <taxon>Pseudomonadati</taxon>
        <taxon>Pseudomonadota</taxon>
        <taxon>Alphaproteobacteria</taxon>
        <taxon>Rhodospirillales</taxon>
        <taxon>Novispirillaceae</taxon>
        <taxon>Caenispirillum</taxon>
    </lineage>
</organism>
<dbReference type="InterPro" id="IPR025187">
    <property type="entry name" value="DUF4112"/>
</dbReference>
<sequence>MAQTQPFRSSATHDTVAAAERDRRIKRLQTLGYWLDDRFRVPGLGLRIGLDGILGFIPGIGDTATLALSAWIVAEGWRLGVPKRTLGRMAAEVGADYAIGLVPLVGDLIDVGFKANRRNVRRILRHVGAEVGPEDLPYGRIP</sequence>